<dbReference type="EMBL" id="JAHLJV010000005">
    <property type="protein sequence ID" value="KAK1598392.1"/>
    <property type="molecule type" value="Genomic_DNA"/>
</dbReference>
<evidence type="ECO:0000313" key="3">
    <source>
        <dbReference type="Proteomes" id="UP001230504"/>
    </source>
</evidence>
<protein>
    <submittedName>
        <fullName evidence="2">Uncharacterized protein</fullName>
    </submittedName>
</protein>
<dbReference type="Proteomes" id="UP001230504">
    <property type="component" value="Unassembled WGS sequence"/>
</dbReference>
<keyword evidence="3" id="KW-1185">Reference proteome</keyword>
<feature type="region of interest" description="Disordered" evidence="1">
    <location>
        <begin position="49"/>
        <end position="68"/>
    </location>
</feature>
<dbReference type="GeneID" id="85441028"/>
<accession>A0AAD8QAZ9</accession>
<dbReference type="AlphaFoldDB" id="A0AAD8QAZ9"/>
<evidence type="ECO:0000313" key="2">
    <source>
        <dbReference type="EMBL" id="KAK1598392.1"/>
    </source>
</evidence>
<evidence type="ECO:0000256" key="1">
    <source>
        <dbReference type="SAM" id="MobiDB-lite"/>
    </source>
</evidence>
<gene>
    <name evidence="2" type="ORF">LY79DRAFT_539045</name>
</gene>
<name>A0AAD8QAZ9_9PEZI</name>
<proteinExistence type="predicted"/>
<feature type="compositionally biased region" description="Basic residues" evidence="1">
    <location>
        <begin position="59"/>
        <end position="68"/>
    </location>
</feature>
<reference evidence="2" key="1">
    <citation type="submission" date="2021-06" db="EMBL/GenBank/DDBJ databases">
        <title>Comparative genomics, transcriptomics and evolutionary studies reveal genomic signatures of adaptation to plant cell wall in hemibiotrophic fungi.</title>
        <authorList>
            <consortium name="DOE Joint Genome Institute"/>
            <person name="Baroncelli R."/>
            <person name="Diaz J.F."/>
            <person name="Benocci T."/>
            <person name="Peng M."/>
            <person name="Battaglia E."/>
            <person name="Haridas S."/>
            <person name="Andreopoulos W."/>
            <person name="Labutti K."/>
            <person name="Pangilinan J."/>
            <person name="Floch G.L."/>
            <person name="Makela M.R."/>
            <person name="Henrissat B."/>
            <person name="Grigoriev I.V."/>
            <person name="Crouch J.A."/>
            <person name="De Vries R.P."/>
            <person name="Sukno S.A."/>
            <person name="Thon M.R."/>
        </authorList>
    </citation>
    <scope>NUCLEOTIDE SEQUENCE</scope>
    <source>
        <strain evidence="2">CBS 125086</strain>
    </source>
</reference>
<sequence length="68" mass="7944">MAHEEGAVVDGGEEGVRMVDVEEKDWKGRSEVLVVDKNGVRRKHIIEPRRLLEQQPHSRQVKRHKTDY</sequence>
<organism evidence="2 3">
    <name type="scientific">Colletotrichum navitas</name>
    <dbReference type="NCBI Taxonomy" id="681940"/>
    <lineage>
        <taxon>Eukaryota</taxon>
        <taxon>Fungi</taxon>
        <taxon>Dikarya</taxon>
        <taxon>Ascomycota</taxon>
        <taxon>Pezizomycotina</taxon>
        <taxon>Sordariomycetes</taxon>
        <taxon>Hypocreomycetidae</taxon>
        <taxon>Glomerellales</taxon>
        <taxon>Glomerellaceae</taxon>
        <taxon>Colletotrichum</taxon>
        <taxon>Colletotrichum graminicola species complex</taxon>
    </lineage>
</organism>
<dbReference type="RefSeq" id="XP_060419097.1">
    <property type="nucleotide sequence ID" value="XM_060556788.1"/>
</dbReference>
<comment type="caution">
    <text evidence="2">The sequence shown here is derived from an EMBL/GenBank/DDBJ whole genome shotgun (WGS) entry which is preliminary data.</text>
</comment>